<evidence type="ECO:0000256" key="1">
    <source>
        <dbReference type="ARBA" id="ARBA00022729"/>
    </source>
</evidence>
<proteinExistence type="predicted"/>
<feature type="domain" description="SLH" evidence="3">
    <location>
        <begin position="361"/>
        <end position="448"/>
    </location>
</feature>
<dbReference type="Pfam" id="PF00395">
    <property type="entry name" value="SLH"/>
    <property type="match status" value="2"/>
</dbReference>
<keyword evidence="1 2" id="KW-0732">Signal</keyword>
<dbReference type="AlphaFoldDB" id="A0A917G812"/>
<reference evidence="4" key="2">
    <citation type="submission" date="2020-09" db="EMBL/GenBank/DDBJ databases">
        <authorList>
            <person name="Sun Q."/>
            <person name="Zhou Y."/>
        </authorList>
    </citation>
    <scope>NUCLEOTIDE SEQUENCE</scope>
    <source>
        <strain evidence="4">CGMCC 1.15760</strain>
    </source>
</reference>
<evidence type="ECO:0000313" key="4">
    <source>
        <dbReference type="EMBL" id="GGG27670.1"/>
    </source>
</evidence>
<evidence type="ECO:0000313" key="5">
    <source>
        <dbReference type="Proteomes" id="UP000616608"/>
    </source>
</evidence>
<keyword evidence="5" id="KW-1185">Reference proteome</keyword>
<feature type="domain" description="SLH" evidence="3">
    <location>
        <begin position="283"/>
        <end position="351"/>
    </location>
</feature>
<reference evidence="4" key="1">
    <citation type="journal article" date="2014" name="Int. J. Syst. Evol. Microbiol.">
        <title>Complete genome sequence of Corynebacterium casei LMG S-19264T (=DSM 44701T), isolated from a smear-ripened cheese.</title>
        <authorList>
            <consortium name="US DOE Joint Genome Institute (JGI-PGF)"/>
            <person name="Walter F."/>
            <person name="Albersmeier A."/>
            <person name="Kalinowski J."/>
            <person name="Ruckert C."/>
        </authorList>
    </citation>
    <scope>NUCLEOTIDE SEQUENCE</scope>
    <source>
        <strain evidence="4">CGMCC 1.15760</strain>
    </source>
</reference>
<dbReference type="EMBL" id="BMJT01000007">
    <property type="protein sequence ID" value="GGG27670.1"/>
    <property type="molecule type" value="Genomic_DNA"/>
</dbReference>
<sequence>MQRKKWYVMMTLLFMMILAPTVKAETLDMGGGVKNHTDYQEVVFISGEPVLFVAPQKTPVKITESIKGNKLVRQIKLSLVNIDNDKDKLTRDITYESEIITYDEIGQQTANEKITKFKETATIAGVKYDLVTNGFEHSDAKFVDVRPASDYYSGRGITRKIYNKSVKRNQPPERVIVNVETRRAGYENFWGATEALLTDTTYELEVGGDITDQWIVANKHSVSKSRVLEKQENLSPNVSYESFYVVESYREMGSIYEYELADGETGEIELNLSYTPNNVSLPVAKFSDMKSIAEHDRETVSKMFGLQVINGYPNNTTHQMEFRPGKPISRLDFTVGLAELVDLRVNMPDERNKNKNKNKGSGSYFNDIPASHPKYDKLLLAAKKGLTTGNGRCNFNQPPIIPQKPSKNNPGGTINPCAFSPDASLTRAQAATFLVRAVGMQNKEANMNVTRAYHDVPDTSSHANNIYLARELGLMNGFLDSNTFKPNQYLTRMQAMRMLENLLNYLEDDLKQLYLDDIIFTE</sequence>
<gene>
    <name evidence="4" type="ORF">GCM10007425_22790</name>
</gene>
<evidence type="ECO:0000256" key="2">
    <source>
        <dbReference type="SAM" id="SignalP"/>
    </source>
</evidence>
<dbReference type="RefSeq" id="WP_188615181.1">
    <property type="nucleotide sequence ID" value="NZ_BMJT01000007.1"/>
</dbReference>
<dbReference type="InterPro" id="IPR001119">
    <property type="entry name" value="SLH_dom"/>
</dbReference>
<organism evidence="4 5">
    <name type="scientific">Lysinibacillus alkalisoli</name>
    <dbReference type="NCBI Taxonomy" id="1911548"/>
    <lineage>
        <taxon>Bacteria</taxon>
        <taxon>Bacillati</taxon>
        <taxon>Bacillota</taxon>
        <taxon>Bacilli</taxon>
        <taxon>Bacillales</taxon>
        <taxon>Bacillaceae</taxon>
        <taxon>Lysinibacillus</taxon>
    </lineage>
</organism>
<feature type="domain" description="SLH" evidence="3">
    <location>
        <begin position="449"/>
        <end position="513"/>
    </location>
</feature>
<comment type="caution">
    <text evidence="4">The sequence shown here is derived from an EMBL/GenBank/DDBJ whole genome shotgun (WGS) entry which is preliminary data.</text>
</comment>
<dbReference type="Proteomes" id="UP000616608">
    <property type="component" value="Unassembled WGS sequence"/>
</dbReference>
<evidence type="ECO:0000259" key="3">
    <source>
        <dbReference type="PROSITE" id="PS51272"/>
    </source>
</evidence>
<protein>
    <recommendedName>
        <fullName evidence="3">SLH domain-containing protein</fullName>
    </recommendedName>
</protein>
<accession>A0A917G812</accession>
<name>A0A917G812_9BACI</name>
<feature type="chain" id="PRO_5037483447" description="SLH domain-containing protein" evidence="2">
    <location>
        <begin position="25"/>
        <end position="522"/>
    </location>
</feature>
<feature type="signal peptide" evidence="2">
    <location>
        <begin position="1"/>
        <end position="24"/>
    </location>
</feature>
<dbReference type="PROSITE" id="PS51272">
    <property type="entry name" value="SLH"/>
    <property type="match status" value="3"/>
</dbReference>